<proteinExistence type="predicted"/>
<feature type="region of interest" description="Disordered" evidence="1">
    <location>
        <begin position="1"/>
        <end position="48"/>
    </location>
</feature>
<evidence type="ECO:0000313" key="3">
    <source>
        <dbReference type="Proteomes" id="UP000371041"/>
    </source>
</evidence>
<reference evidence="3" key="1">
    <citation type="submission" date="2019-11" db="EMBL/GenBank/DDBJ databases">
        <title>The complete genome sequence of Saccharopolyspora sp. E2A.</title>
        <authorList>
            <person name="Zhang G."/>
        </authorList>
    </citation>
    <scope>NUCLEOTIDE SEQUENCE [LARGE SCALE GENOMIC DNA]</scope>
    <source>
        <strain evidence="3">E2A</strain>
    </source>
</reference>
<dbReference type="KEGG" id="sace:GIY23_07770"/>
<dbReference type="EMBL" id="CP045929">
    <property type="protein sequence ID" value="QGK69435.1"/>
    <property type="molecule type" value="Genomic_DNA"/>
</dbReference>
<dbReference type="RefSeq" id="WP_154076031.1">
    <property type="nucleotide sequence ID" value="NZ_CP045929.1"/>
</dbReference>
<organism evidence="2 3">
    <name type="scientific">Allosaccharopolyspora coralli</name>
    <dbReference type="NCBI Taxonomy" id="2665642"/>
    <lineage>
        <taxon>Bacteria</taxon>
        <taxon>Bacillati</taxon>
        <taxon>Actinomycetota</taxon>
        <taxon>Actinomycetes</taxon>
        <taxon>Pseudonocardiales</taxon>
        <taxon>Pseudonocardiaceae</taxon>
        <taxon>Allosaccharopolyspora</taxon>
    </lineage>
</organism>
<accession>A0A5Q3QD71</accession>
<protein>
    <submittedName>
        <fullName evidence="2">Uncharacterized protein</fullName>
    </submittedName>
</protein>
<dbReference type="Proteomes" id="UP000371041">
    <property type="component" value="Chromosome"/>
</dbReference>
<dbReference type="AlphaFoldDB" id="A0A5Q3QD71"/>
<evidence type="ECO:0000313" key="2">
    <source>
        <dbReference type="EMBL" id="QGK69435.1"/>
    </source>
</evidence>
<evidence type="ECO:0000256" key="1">
    <source>
        <dbReference type="SAM" id="MobiDB-lite"/>
    </source>
</evidence>
<gene>
    <name evidence="2" type="ORF">GIY23_07770</name>
</gene>
<sequence length="48" mass="4979">MSTHCLDAPRRDAPPRRCPTQGARPGLGPGGRAPYRGAQRHGNSGAGI</sequence>
<keyword evidence="3" id="KW-1185">Reference proteome</keyword>
<name>A0A5Q3QD71_9PSEU</name>